<comment type="caution">
    <text evidence="1">The sequence shown here is derived from an EMBL/GenBank/DDBJ whole genome shotgun (WGS) entry which is preliminary data.</text>
</comment>
<reference evidence="1 2" key="1">
    <citation type="submission" date="2019-03" db="EMBL/GenBank/DDBJ databases">
        <title>First draft genome of Liparis tanakae, snailfish: a comprehensive survey of snailfish specific genes.</title>
        <authorList>
            <person name="Kim W."/>
            <person name="Song I."/>
            <person name="Jeong J.-H."/>
            <person name="Kim D."/>
            <person name="Kim S."/>
            <person name="Ryu S."/>
            <person name="Song J.Y."/>
            <person name="Lee S.K."/>
        </authorList>
    </citation>
    <scope>NUCLEOTIDE SEQUENCE [LARGE SCALE GENOMIC DNA]</scope>
    <source>
        <tissue evidence="1">Muscle</tissue>
    </source>
</reference>
<sequence length="76" mass="8596">MPHEWKYTAERDARDDWEATQGGTSLHHSSCPVQSSQPSIRFTTLQGDCFVFFVTKLASVTKCVYLFPSVLSLLEL</sequence>
<organism evidence="1 2">
    <name type="scientific">Liparis tanakae</name>
    <name type="common">Tanaka's snailfish</name>
    <dbReference type="NCBI Taxonomy" id="230148"/>
    <lineage>
        <taxon>Eukaryota</taxon>
        <taxon>Metazoa</taxon>
        <taxon>Chordata</taxon>
        <taxon>Craniata</taxon>
        <taxon>Vertebrata</taxon>
        <taxon>Euteleostomi</taxon>
        <taxon>Actinopterygii</taxon>
        <taxon>Neopterygii</taxon>
        <taxon>Teleostei</taxon>
        <taxon>Neoteleostei</taxon>
        <taxon>Acanthomorphata</taxon>
        <taxon>Eupercaria</taxon>
        <taxon>Perciformes</taxon>
        <taxon>Cottioidei</taxon>
        <taxon>Cottales</taxon>
        <taxon>Liparidae</taxon>
        <taxon>Liparis</taxon>
    </lineage>
</organism>
<protein>
    <submittedName>
        <fullName evidence="1">Uncharacterized protein</fullName>
    </submittedName>
</protein>
<dbReference type="Proteomes" id="UP000314294">
    <property type="component" value="Unassembled WGS sequence"/>
</dbReference>
<name>A0A4Z2I9J8_9TELE</name>
<dbReference type="AlphaFoldDB" id="A0A4Z2I9J8"/>
<evidence type="ECO:0000313" key="2">
    <source>
        <dbReference type="Proteomes" id="UP000314294"/>
    </source>
</evidence>
<proteinExistence type="predicted"/>
<dbReference type="EMBL" id="SRLO01000113">
    <property type="protein sequence ID" value="TNN74550.1"/>
    <property type="molecule type" value="Genomic_DNA"/>
</dbReference>
<accession>A0A4Z2I9J8</accession>
<keyword evidence="2" id="KW-1185">Reference proteome</keyword>
<gene>
    <name evidence="1" type="ORF">EYF80_015330</name>
</gene>
<evidence type="ECO:0000313" key="1">
    <source>
        <dbReference type="EMBL" id="TNN74550.1"/>
    </source>
</evidence>